<accession>A0A922I5U8</accession>
<evidence type="ECO:0000313" key="2">
    <source>
        <dbReference type="EMBL" id="KAH9522062.1"/>
    </source>
</evidence>
<feature type="compositionally biased region" description="Low complexity" evidence="1">
    <location>
        <begin position="126"/>
        <end position="136"/>
    </location>
</feature>
<feature type="compositionally biased region" description="Polar residues" evidence="1">
    <location>
        <begin position="563"/>
        <end position="589"/>
    </location>
</feature>
<feature type="region of interest" description="Disordered" evidence="1">
    <location>
        <begin position="533"/>
        <end position="589"/>
    </location>
</feature>
<protein>
    <recommendedName>
        <fullName evidence="4">HTH psq-type domain-containing protein</fullName>
    </recommendedName>
</protein>
<sequence>MSHRMKYTLKQKISILNEYDHGKATKRIAEEYQMPISTVLYFIRNRSRFEFEITESQDDDNGMDYRLNLSNKQQHDKRIHRIIQRKNDSSNDHQHSLKRKRLTKLLKSESASSSDDNDNDDDQQQKRQSQSSIQQIRIRKIPYEMKLKIIKAWENRDQITGCIDNGGGGVGWSMRKIAERFGVSSRSVSRCIAKRNDLKLSMSSLNTDTAGGGSGSNNHNSDEYRNHHIDDEFDIIEDDDDEDTDSIAIQPNASGTIDHHSNIDDSIDQRPHSSSLNFSMMIPNSNPEIMFENKAQTEVVNRQSIVSNLISLPEWIDSGSNNGYHSLDEELVISINEIFDHLKHIRIISKRLSSPLNSYALEFTETMLNTANNYVDRLFRSDKSNNNCNENGSIDSNDNHRSKRSISLDSNSKQSNVPGNRLTLSFFVVVIVINSISKMGRAKTIRLDVKLKLLRDHQNGDTAVILAERYSMHPNTVMRIIKNKIQYESLLKKSLSSEHDDNHGQNILPEMIQKDVEQKPEIMDNQTYPVIFPTSSDQSELHQPKRKRRKLLKSNDLNLKESMAQNGEKLSSISRQKQQRFQGRNGRISSWNSANETRRIMAFKRFLDYVDRIEEIVLTHDHDYNQAFQFTRDLNQASLRYRFLLYELEKKQLMRLNQWQSSSINGHGKRINNNEDISKEFWYA</sequence>
<feature type="compositionally biased region" description="Basic and acidic residues" evidence="1">
    <location>
        <begin position="257"/>
        <end position="271"/>
    </location>
</feature>
<reference evidence="2" key="1">
    <citation type="submission" date="2013-05" db="EMBL/GenBank/DDBJ databases">
        <authorList>
            <person name="Yim A.K.Y."/>
            <person name="Chan T.F."/>
            <person name="Ji K.M."/>
            <person name="Liu X.Y."/>
            <person name="Zhou J.W."/>
            <person name="Li R.Q."/>
            <person name="Yang K.Y."/>
            <person name="Li J."/>
            <person name="Li M."/>
            <person name="Law P.T.W."/>
            <person name="Wu Y.L."/>
            <person name="Cai Z.L."/>
            <person name="Qin H."/>
            <person name="Bao Y."/>
            <person name="Leung R.K.K."/>
            <person name="Ng P.K.S."/>
            <person name="Zou J."/>
            <person name="Zhong X.J."/>
            <person name="Ran P.X."/>
            <person name="Zhong N.S."/>
            <person name="Liu Z.G."/>
            <person name="Tsui S.K.W."/>
        </authorList>
    </citation>
    <scope>NUCLEOTIDE SEQUENCE</scope>
    <source>
        <strain evidence="2">Derf</strain>
        <tissue evidence="2">Whole organism</tissue>
    </source>
</reference>
<dbReference type="Proteomes" id="UP000790347">
    <property type="component" value="Unassembled WGS sequence"/>
</dbReference>
<feature type="region of interest" description="Disordered" evidence="1">
    <location>
        <begin position="106"/>
        <end position="137"/>
    </location>
</feature>
<feature type="region of interest" description="Disordered" evidence="1">
    <location>
        <begin position="243"/>
        <end position="276"/>
    </location>
</feature>
<feature type="compositionally biased region" description="Polar residues" evidence="1">
    <location>
        <begin position="386"/>
        <end position="396"/>
    </location>
</feature>
<name>A0A922I5U8_DERFA</name>
<proteinExistence type="predicted"/>
<evidence type="ECO:0000256" key="1">
    <source>
        <dbReference type="SAM" id="MobiDB-lite"/>
    </source>
</evidence>
<dbReference type="AlphaFoldDB" id="A0A922I5U8"/>
<dbReference type="EMBL" id="ASGP02000002">
    <property type="protein sequence ID" value="KAH9522062.1"/>
    <property type="molecule type" value="Genomic_DNA"/>
</dbReference>
<feature type="region of interest" description="Disordered" evidence="1">
    <location>
        <begin position="386"/>
        <end position="416"/>
    </location>
</feature>
<gene>
    <name evidence="2" type="ORF">DERF_005665</name>
</gene>
<feature type="region of interest" description="Disordered" evidence="1">
    <location>
        <begin position="203"/>
        <end position="225"/>
    </location>
</feature>
<feature type="compositionally biased region" description="Polar residues" evidence="1">
    <location>
        <begin position="405"/>
        <end position="416"/>
    </location>
</feature>
<reference evidence="2" key="2">
    <citation type="journal article" date="2022" name="Res Sq">
        <title>Comparative Genomics Reveals Insights into the Divergent Evolution of Astigmatic Mites and Household Pest Adaptations.</title>
        <authorList>
            <person name="Xiong Q."/>
            <person name="Wan A.T.-Y."/>
            <person name="Liu X.-Y."/>
            <person name="Fung C.S.-H."/>
            <person name="Xiao X."/>
            <person name="Malainual N."/>
            <person name="Hou J."/>
            <person name="Wang L."/>
            <person name="Wang M."/>
            <person name="Yang K."/>
            <person name="Cui Y."/>
            <person name="Leung E."/>
            <person name="Nong W."/>
            <person name="Shin S.-K."/>
            <person name="Au S."/>
            <person name="Jeong K.Y."/>
            <person name="Chew F.T."/>
            <person name="Hui J."/>
            <person name="Leung T.F."/>
            <person name="Tungtrongchitr A."/>
            <person name="Zhong N."/>
            <person name="Liu Z."/>
            <person name="Tsui S."/>
        </authorList>
    </citation>
    <scope>NUCLEOTIDE SEQUENCE</scope>
    <source>
        <strain evidence="2">Derf</strain>
        <tissue evidence="2">Whole organism</tissue>
    </source>
</reference>
<keyword evidence="3" id="KW-1185">Reference proteome</keyword>
<comment type="caution">
    <text evidence="2">The sequence shown here is derived from an EMBL/GenBank/DDBJ whole genome shotgun (WGS) entry which is preliminary data.</text>
</comment>
<evidence type="ECO:0008006" key="4">
    <source>
        <dbReference type="Google" id="ProtNLM"/>
    </source>
</evidence>
<organism evidence="2 3">
    <name type="scientific">Dermatophagoides farinae</name>
    <name type="common">American house dust mite</name>
    <dbReference type="NCBI Taxonomy" id="6954"/>
    <lineage>
        <taxon>Eukaryota</taxon>
        <taxon>Metazoa</taxon>
        <taxon>Ecdysozoa</taxon>
        <taxon>Arthropoda</taxon>
        <taxon>Chelicerata</taxon>
        <taxon>Arachnida</taxon>
        <taxon>Acari</taxon>
        <taxon>Acariformes</taxon>
        <taxon>Sarcoptiformes</taxon>
        <taxon>Astigmata</taxon>
        <taxon>Psoroptidia</taxon>
        <taxon>Analgoidea</taxon>
        <taxon>Pyroglyphidae</taxon>
        <taxon>Dermatophagoidinae</taxon>
        <taxon>Dermatophagoides</taxon>
    </lineage>
</organism>
<evidence type="ECO:0000313" key="3">
    <source>
        <dbReference type="Proteomes" id="UP000790347"/>
    </source>
</evidence>